<keyword evidence="2" id="KW-0964">Secreted</keyword>
<dbReference type="PANTHER" id="PTHR21179">
    <property type="entry name" value="SERINE-TYPE ENDOPEPTIDASE INHIBITOR"/>
    <property type="match status" value="1"/>
</dbReference>
<dbReference type="GO" id="GO:0005576">
    <property type="term" value="C:extracellular region"/>
    <property type="evidence" value="ECO:0007669"/>
    <property type="project" value="UniProtKB-SubCell"/>
</dbReference>
<feature type="domain" description="Kazal-like" evidence="5">
    <location>
        <begin position="135"/>
        <end position="185"/>
    </location>
</feature>
<comment type="caution">
    <text evidence="6">The sequence shown here is derived from an EMBL/GenBank/DDBJ whole genome shotgun (WGS) entry which is preliminary data.</text>
</comment>
<comment type="subcellular location">
    <subcellularLocation>
        <location evidence="1">Secreted</location>
    </subcellularLocation>
</comment>
<dbReference type="PROSITE" id="PS51465">
    <property type="entry name" value="KAZAL_2"/>
    <property type="match status" value="7"/>
</dbReference>
<evidence type="ECO:0000313" key="6">
    <source>
        <dbReference type="EMBL" id="CAH2236619.1"/>
    </source>
</evidence>
<evidence type="ECO:0000256" key="2">
    <source>
        <dbReference type="ARBA" id="ARBA00022525"/>
    </source>
</evidence>
<dbReference type="Pfam" id="PF07648">
    <property type="entry name" value="Kazal_2"/>
    <property type="match status" value="5"/>
</dbReference>
<evidence type="ECO:0000313" key="7">
    <source>
        <dbReference type="Proteomes" id="UP000838756"/>
    </source>
</evidence>
<feature type="domain" description="Kazal-like" evidence="5">
    <location>
        <begin position="186"/>
        <end position="223"/>
    </location>
</feature>
<dbReference type="Gene3D" id="3.30.60.30">
    <property type="match status" value="7"/>
</dbReference>
<reference evidence="6" key="1">
    <citation type="submission" date="2022-03" db="EMBL/GenBank/DDBJ databases">
        <authorList>
            <person name="Lindestad O."/>
        </authorList>
    </citation>
    <scope>NUCLEOTIDE SEQUENCE</scope>
</reference>
<protein>
    <submittedName>
        <fullName evidence="6">Jg16458 protein</fullName>
    </submittedName>
</protein>
<name>A0A8S4RIG8_9NEOP</name>
<evidence type="ECO:0000256" key="1">
    <source>
        <dbReference type="ARBA" id="ARBA00004613"/>
    </source>
</evidence>
<sequence length="387" mass="41783">MNIFNKGTLAALTLLQVTVIRGYDVMLSKPVTKPIVCPCEYNFQPVCGSDGITYTNKCLLDCYNSAAAKGTPPVTECTDGTTCNECVCLPIDLPVCSVDGRTYSNECEMACENQRNVKEKEPLVYLAYRATCLGPPCNCSTIATPVCGTDNVLYRNLCELECANNNAIARNLHPIEFNNVGACLDECQCPGIKAPICGSDGILYDNVCEIACQNRKQTCSLSAPVTSTPTKICLPCACALVSEPVCGTDGKIEPTTYPNKCELSCVAKRTNNPYLSVKSYGACADCFCTGQYLPVCGTDGRTYPNECELRCANTARSKGDAYVSVFHSGPCQMVEGCDCFHCPKEYVPMCGGDGVTYWNLCWLNCNNSCSKKLGKQIFLAKRGSCAL</sequence>
<dbReference type="SUPFAM" id="SSF100895">
    <property type="entry name" value="Kazal-type serine protease inhibitors"/>
    <property type="match status" value="7"/>
</dbReference>
<dbReference type="OrthoDB" id="88467at2759"/>
<evidence type="ECO:0000256" key="4">
    <source>
        <dbReference type="SAM" id="SignalP"/>
    </source>
</evidence>
<dbReference type="PANTHER" id="PTHR21179:SF0">
    <property type="entry name" value="SERINE PROTEASE INHIBITOR KAZAL-TYPE 4"/>
    <property type="match status" value="1"/>
</dbReference>
<feature type="domain" description="Kazal-like" evidence="5">
    <location>
        <begin position="78"/>
        <end position="134"/>
    </location>
</feature>
<dbReference type="InterPro" id="IPR002350">
    <property type="entry name" value="Kazal_dom"/>
</dbReference>
<gene>
    <name evidence="6" type="primary">jg16458</name>
    <name evidence="6" type="ORF">PAEG_LOCUS13984</name>
</gene>
<feature type="chain" id="PRO_5035842506" evidence="4">
    <location>
        <begin position="23"/>
        <end position="387"/>
    </location>
</feature>
<evidence type="ECO:0000256" key="3">
    <source>
        <dbReference type="ARBA" id="ARBA00023157"/>
    </source>
</evidence>
<dbReference type="InterPro" id="IPR036058">
    <property type="entry name" value="Kazal_dom_sf"/>
</dbReference>
<dbReference type="Proteomes" id="UP000838756">
    <property type="component" value="Unassembled WGS sequence"/>
</dbReference>
<keyword evidence="3" id="KW-1015">Disulfide bond</keyword>
<keyword evidence="4" id="KW-0732">Signal</keyword>
<feature type="domain" description="Kazal-like" evidence="5">
    <location>
        <begin position="277"/>
        <end position="333"/>
    </location>
</feature>
<evidence type="ECO:0000259" key="5">
    <source>
        <dbReference type="PROSITE" id="PS51465"/>
    </source>
</evidence>
<organism evidence="6 7">
    <name type="scientific">Pararge aegeria aegeria</name>
    <dbReference type="NCBI Taxonomy" id="348720"/>
    <lineage>
        <taxon>Eukaryota</taxon>
        <taxon>Metazoa</taxon>
        <taxon>Ecdysozoa</taxon>
        <taxon>Arthropoda</taxon>
        <taxon>Hexapoda</taxon>
        <taxon>Insecta</taxon>
        <taxon>Pterygota</taxon>
        <taxon>Neoptera</taxon>
        <taxon>Endopterygota</taxon>
        <taxon>Lepidoptera</taxon>
        <taxon>Glossata</taxon>
        <taxon>Ditrysia</taxon>
        <taxon>Papilionoidea</taxon>
        <taxon>Nymphalidae</taxon>
        <taxon>Satyrinae</taxon>
        <taxon>Satyrini</taxon>
        <taxon>Parargina</taxon>
        <taxon>Pararge</taxon>
    </lineage>
</organism>
<dbReference type="Pfam" id="PF00050">
    <property type="entry name" value="Kazal_1"/>
    <property type="match status" value="2"/>
</dbReference>
<keyword evidence="7" id="KW-1185">Reference proteome</keyword>
<dbReference type="InterPro" id="IPR039932">
    <property type="entry name" value="Spink4-like"/>
</dbReference>
<proteinExistence type="predicted"/>
<dbReference type="CDD" id="cd00104">
    <property type="entry name" value="KAZAL_FS"/>
    <property type="match status" value="4"/>
</dbReference>
<feature type="domain" description="Kazal-like" evidence="5">
    <location>
        <begin position="338"/>
        <end position="387"/>
    </location>
</feature>
<accession>A0A8S4RIG8</accession>
<dbReference type="PROSITE" id="PS00282">
    <property type="entry name" value="KAZAL_1"/>
    <property type="match status" value="5"/>
</dbReference>
<dbReference type="SMART" id="SM00280">
    <property type="entry name" value="KAZAL"/>
    <property type="match status" value="7"/>
</dbReference>
<dbReference type="GO" id="GO:0004867">
    <property type="term" value="F:serine-type endopeptidase inhibitor activity"/>
    <property type="evidence" value="ECO:0007669"/>
    <property type="project" value="InterPro"/>
</dbReference>
<dbReference type="EMBL" id="CAKXAJ010025216">
    <property type="protein sequence ID" value="CAH2236619.1"/>
    <property type="molecule type" value="Genomic_DNA"/>
</dbReference>
<dbReference type="AlphaFoldDB" id="A0A8S4RIG8"/>
<feature type="signal peptide" evidence="4">
    <location>
        <begin position="1"/>
        <end position="22"/>
    </location>
</feature>
<feature type="domain" description="Kazal-like" evidence="5">
    <location>
        <begin position="31"/>
        <end position="77"/>
    </location>
</feature>
<feature type="domain" description="Kazal-like" evidence="5">
    <location>
        <begin position="227"/>
        <end position="272"/>
    </location>
</feature>